<evidence type="ECO:0000259" key="1">
    <source>
        <dbReference type="Pfam" id="PF14033"/>
    </source>
</evidence>
<comment type="caution">
    <text evidence="2">The sequence shown here is derived from an EMBL/GenBank/DDBJ whole genome shotgun (WGS) entry which is preliminary data.</text>
</comment>
<evidence type="ECO:0000313" key="3">
    <source>
        <dbReference type="Proteomes" id="UP000794436"/>
    </source>
</evidence>
<dbReference type="InterPro" id="IPR025340">
    <property type="entry name" value="DUF4246"/>
</dbReference>
<protein>
    <recommendedName>
        <fullName evidence="1">DUF4246 domain-containing protein</fullName>
    </recommendedName>
</protein>
<proteinExistence type="predicted"/>
<feature type="domain" description="DUF4246" evidence="1">
    <location>
        <begin position="146"/>
        <end position="430"/>
    </location>
</feature>
<dbReference type="AlphaFoldDB" id="A0A8K1FC86"/>
<accession>A0A8K1FC86</accession>
<evidence type="ECO:0000313" key="2">
    <source>
        <dbReference type="EMBL" id="TMW58050.1"/>
    </source>
</evidence>
<dbReference type="PANTHER" id="PTHR33119:SF1">
    <property type="entry name" value="FE2OG DIOXYGENASE DOMAIN-CONTAINING PROTEIN"/>
    <property type="match status" value="1"/>
</dbReference>
<organism evidence="2 3">
    <name type="scientific">Pythium oligandrum</name>
    <name type="common">Mycoparasitic fungus</name>
    <dbReference type="NCBI Taxonomy" id="41045"/>
    <lineage>
        <taxon>Eukaryota</taxon>
        <taxon>Sar</taxon>
        <taxon>Stramenopiles</taxon>
        <taxon>Oomycota</taxon>
        <taxon>Peronosporomycetes</taxon>
        <taxon>Pythiales</taxon>
        <taxon>Pythiaceae</taxon>
        <taxon>Pythium</taxon>
    </lineage>
</organism>
<dbReference type="EMBL" id="SPLM01000113">
    <property type="protein sequence ID" value="TMW58050.1"/>
    <property type="molecule type" value="Genomic_DNA"/>
</dbReference>
<dbReference type="OrthoDB" id="59491at2759"/>
<dbReference type="Proteomes" id="UP000794436">
    <property type="component" value="Unassembled WGS sequence"/>
</dbReference>
<dbReference type="Pfam" id="PF14033">
    <property type="entry name" value="DUF4246"/>
    <property type="match status" value="1"/>
</dbReference>
<gene>
    <name evidence="2" type="ORF">Poli38472_013524</name>
</gene>
<dbReference type="PANTHER" id="PTHR33119">
    <property type="entry name" value="IFI3P"/>
    <property type="match status" value="1"/>
</dbReference>
<keyword evidence="3" id="KW-1185">Reference proteome</keyword>
<sequence>MQPVGQILWYFALVEMTKKVKTRSLELWPIENIMDLGFEWRPVIERVQELLKMVRTARLDKSRFLEWSPDADSRPHMTDALWFHIDRFTQELEDIRNCVVNTLDGVIEEAELTVTSTGVGFISPGPVHETWMSDSLIPSDLKTVFVLDLVHPSLYCCVYGKTKRVPAAESSDNLEDMTVEEHMKFAALNATETVVKPTGNDNDDFQWIPSDLVVDDDGNVKIQSYINNLHPIQHAAMYESIGSIFQHFVPLFDRVLTCLANPTDALMELELSDMYECRQDFTEYLPERLPIPERSTVQPECETQYTLKGTTVQVIVKIAEIHLTPGKPKYTGGSWHIEGTGSEEIVATGLYYFGCENITDSKLSFRVLTEIPEQAQGDHLGMAAMHGLEDEELLAQNLGAATSIENRCLVFPNTLQHKVEPFEVADPTKLECARFWLSLLWIRSRKSRHRQSFRPSRKNG</sequence>
<name>A0A8K1FC86_PYTOL</name>
<reference evidence="2" key="1">
    <citation type="submission" date="2019-03" db="EMBL/GenBank/DDBJ databases">
        <title>Long read genome sequence of the mycoparasitic Pythium oligandrum ATCC 38472 isolated from sugarbeet rhizosphere.</title>
        <authorList>
            <person name="Gaulin E."/>
        </authorList>
    </citation>
    <scope>NUCLEOTIDE SEQUENCE</scope>
    <source>
        <strain evidence="2">ATCC 38472_TT</strain>
    </source>
</reference>
<dbReference type="InterPro" id="IPR049192">
    <property type="entry name" value="DUF4246_C"/>
</dbReference>